<protein>
    <submittedName>
        <fullName evidence="1">Putative aspartyl/glutamyl-tRNA(Asn/Gln) amidotransferase subunit C (Asp/Glu-ADT subunit C)</fullName>
    </submittedName>
</protein>
<dbReference type="InterPro" id="IPR036113">
    <property type="entry name" value="Asp/Glu-ADT_sf_sub_c"/>
</dbReference>
<dbReference type="EMBL" id="CP001841">
    <property type="protein sequence ID" value="AEF80449.1"/>
    <property type="molecule type" value="Genomic_DNA"/>
</dbReference>
<keyword evidence="2" id="KW-1185">Reference proteome</keyword>
<dbReference type="InParanoid" id="F5YFJ6"/>
<sequence>MKIEDLKETADLAHLNLGDEELASAFPAFEQMLGYFAAMQAADSDAQAFPAGLSSSLSAGQAANAKSVTSAFFRLDSPAENAKDLNENILKNAGDRDGRFLVIPNVL</sequence>
<name>F5YFJ6_LEAAZ</name>
<dbReference type="GO" id="GO:0006450">
    <property type="term" value="P:regulation of translational fidelity"/>
    <property type="evidence" value="ECO:0007669"/>
    <property type="project" value="InterPro"/>
</dbReference>
<evidence type="ECO:0000313" key="1">
    <source>
        <dbReference type="EMBL" id="AEF80449.1"/>
    </source>
</evidence>
<dbReference type="STRING" id="545695.TREAZ_0081"/>
<proteinExistence type="predicted"/>
<dbReference type="OrthoDB" id="361555at2"/>
<dbReference type="SUPFAM" id="SSF141000">
    <property type="entry name" value="Glu-tRNAGln amidotransferase C subunit"/>
    <property type="match status" value="1"/>
</dbReference>
<dbReference type="eggNOG" id="ENOG5031CWZ">
    <property type="taxonomic scope" value="Bacteria"/>
</dbReference>
<dbReference type="HOGENOM" id="CLU_1980630_0_0_12"/>
<dbReference type="RefSeq" id="WP_015711841.1">
    <property type="nucleotide sequence ID" value="NC_015577.1"/>
</dbReference>
<keyword evidence="1" id="KW-0808">Transferase</keyword>
<reference evidence="2" key="1">
    <citation type="submission" date="2009-12" db="EMBL/GenBank/DDBJ databases">
        <title>Complete sequence of Treponema azotonutricium strain ZAS-9.</title>
        <authorList>
            <person name="Tetu S.G."/>
            <person name="Matson E."/>
            <person name="Ren Q."/>
            <person name="Seshadri R."/>
            <person name="Elbourne L."/>
            <person name="Hassan K.A."/>
            <person name="Durkin A."/>
            <person name="Radune D."/>
            <person name="Mohamoud Y."/>
            <person name="Shay R."/>
            <person name="Jin S."/>
            <person name="Zhang X."/>
            <person name="Lucey K."/>
            <person name="Ballor N.R."/>
            <person name="Ottesen E."/>
            <person name="Rosenthal R."/>
            <person name="Allen A."/>
            <person name="Leadbetter J.R."/>
            <person name="Paulsen I.T."/>
        </authorList>
    </citation>
    <scope>NUCLEOTIDE SEQUENCE [LARGE SCALE GENOMIC DNA]</scope>
    <source>
        <strain evidence="2">ATCC BAA-888 / DSM 13862 / ZAS-9</strain>
    </source>
</reference>
<dbReference type="KEGG" id="taz:TREAZ_0081"/>
<organism evidence="1 2">
    <name type="scientific">Leadbettera azotonutricia (strain ATCC BAA-888 / DSM 13862 / ZAS-9)</name>
    <name type="common">Treponema azotonutricium</name>
    <dbReference type="NCBI Taxonomy" id="545695"/>
    <lineage>
        <taxon>Bacteria</taxon>
        <taxon>Pseudomonadati</taxon>
        <taxon>Spirochaetota</taxon>
        <taxon>Spirochaetia</taxon>
        <taxon>Spirochaetales</taxon>
        <taxon>Breznakiellaceae</taxon>
        <taxon>Leadbettera</taxon>
    </lineage>
</organism>
<dbReference type="Proteomes" id="UP000009222">
    <property type="component" value="Chromosome"/>
</dbReference>
<evidence type="ECO:0000313" key="2">
    <source>
        <dbReference type="Proteomes" id="UP000009222"/>
    </source>
</evidence>
<dbReference type="AlphaFoldDB" id="F5YFJ6"/>
<reference evidence="1 2" key="2">
    <citation type="journal article" date="2011" name="ISME J.">
        <title>RNA-seq reveals cooperative metabolic interactions between two termite-gut spirochete species in co-culture.</title>
        <authorList>
            <person name="Rosenthal A.Z."/>
            <person name="Matson E.G."/>
            <person name="Eldar A."/>
            <person name="Leadbetter J.R."/>
        </authorList>
    </citation>
    <scope>NUCLEOTIDE SEQUENCE [LARGE SCALE GENOMIC DNA]</scope>
    <source>
        <strain evidence="2">ATCC BAA-888 / DSM 13862 / ZAS-9</strain>
    </source>
</reference>
<accession>F5YFJ6</accession>
<gene>
    <name evidence="1" type="ordered locus">TREAZ_0081</name>
</gene>
<dbReference type="GO" id="GO:0016740">
    <property type="term" value="F:transferase activity"/>
    <property type="evidence" value="ECO:0007669"/>
    <property type="project" value="UniProtKB-KW"/>
</dbReference>